<proteinExistence type="predicted"/>
<dbReference type="AlphaFoldDB" id="A0A6M3J7C7"/>
<gene>
    <name evidence="2" type="ORF">MM415A00125_0066</name>
    <name evidence="1" type="ORF">MM415B00372_0007</name>
</gene>
<organism evidence="1">
    <name type="scientific">viral metagenome</name>
    <dbReference type="NCBI Taxonomy" id="1070528"/>
    <lineage>
        <taxon>unclassified sequences</taxon>
        <taxon>metagenomes</taxon>
        <taxon>organismal metagenomes</taxon>
    </lineage>
</organism>
<protein>
    <submittedName>
        <fullName evidence="1">Uncharacterized protein</fullName>
    </submittedName>
</protein>
<evidence type="ECO:0000313" key="2">
    <source>
        <dbReference type="EMBL" id="QJI04973.1"/>
    </source>
</evidence>
<reference evidence="1" key="1">
    <citation type="submission" date="2020-03" db="EMBL/GenBank/DDBJ databases">
        <title>The deep terrestrial virosphere.</title>
        <authorList>
            <person name="Holmfeldt K."/>
            <person name="Nilsson E."/>
            <person name="Simone D."/>
            <person name="Lopez-Fernandez M."/>
            <person name="Wu X."/>
            <person name="de Brujin I."/>
            <person name="Lundin D."/>
            <person name="Andersson A."/>
            <person name="Bertilsson S."/>
            <person name="Dopson M."/>
        </authorList>
    </citation>
    <scope>NUCLEOTIDE SEQUENCE</scope>
    <source>
        <strain evidence="2">MM415A00125</strain>
        <strain evidence="1">MM415B00372</strain>
    </source>
</reference>
<sequence>MAIQVDPTVSPRIITVPEADGVSISIQSLVNQIRTWEDNQVNLCYPRLLAASGKEVLDATSKVGITASLENTKLKFAARASLTTCSVSGGNLVAVDINGDSMFPIEPSTNVTVQLAQSSSPTLLDATDIRTDLAFIKQIEQGRWKIVSNQMIFYDTDGTTAIRTFDLKDKAGNATDISIFERVPV</sequence>
<name>A0A6M3J7C7_9ZZZZ</name>
<accession>A0A6M3J7C7</accession>
<evidence type="ECO:0000313" key="1">
    <source>
        <dbReference type="EMBL" id="QJA65816.1"/>
    </source>
</evidence>
<dbReference type="EMBL" id="MT145192">
    <property type="protein sequence ID" value="QJI04973.1"/>
    <property type="molecule type" value="Genomic_DNA"/>
</dbReference>
<dbReference type="EMBL" id="MT141545">
    <property type="protein sequence ID" value="QJA65816.1"/>
    <property type="molecule type" value="Genomic_DNA"/>
</dbReference>